<name>A0ABR5HZ41_STRLW</name>
<feature type="transmembrane region" description="Helical" evidence="1">
    <location>
        <begin position="12"/>
        <end position="40"/>
    </location>
</feature>
<dbReference type="Proteomes" id="UP000037274">
    <property type="component" value="Unassembled WGS sequence"/>
</dbReference>
<evidence type="ECO:0000313" key="2">
    <source>
        <dbReference type="EMBL" id="KMS79084.1"/>
    </source>
</evidence>
<reference evidence="2 3" key="1">
    <citation type="submission" date="2015-06" db="EMBL/GenBank/DDBJ databases">
        <title>Draft genome sequence of Streptomyces leeuwenhoekii C58, which produces the novel lasso peptide, chaxapeptin.</title>
        <authorList>
            <person name="Yi Y."/>
            <person name="Hai D."/>
            <person name="Jaspars M."/>
            <person name="Sheng H."/>
            <person name="Rateb M.E."/>
            <person name="Bull A."/>
            <person name="Goodfellow M."/>
            <person name="Asenjo J.A."/>
            <person name="Ebel R."/>
        </authorList>
    </citation>
    <scope>NUCLEOTIDE SEQUENCE [LARGE SCALE GENOMIC DNA]</scope>
    <source>
        <strain evidence="2 3">C58</strain>
    </source>
</reference>
<keyword evidence="1" id="KW-0472">Membrane</keyword>
<dbReference type="EMBL" id="LFEH01000040">
    <property type="protein sequence ID" value="KMS79084.1"/>
    <property type="molecule type" value="Genomic_DNA"/>
</dbReference>
<dbReference type="RefSeq" id="WP_048572846.1">
    <property type="nucleotide sequence ID" value="NZ_LFEH01000040.1"/>
</dbReference>
<gene>
    <name evidence="2" type="ORF">ACH49_13590</name>
</gene>
<accession>A0ABR5HZ41</accession>
<evidence type="ECO:0008006" key="4">
    <source>
        <dbReference type="Google" id="ProtNLM"/>
    </source>
</evidence>
<sequence>MIAEAIDTALTLGWAFLIWLTLVSLTAALALHTLIAIAWWTARTTWRAVRGTSAPGWARSRYAARLIARRTRPDYEEAA</sequence>
<comment type="caution">
    <text evidence="2">The sequence shown here is derived from an EMBL/GenBank/DDBJ whole genome shotgun (WGS) entry which is preliminary data.</text>
</comment>
<evidence type="ECO:0000313" key="3">
    <source>
        <dbReference type="Proteomes" id="UP000037274"/>
    </source>
</evidence>
<protein>
    <recommendedName>
        <fullName evidence="4">Integral Membrane Protein</fullName>
    </recommendedName>
</protein>
<evidence type="ECO:0000256" key="1">
    <source>
        <dbReference type="SAM" id="Phobius"/>
    </source>
</evidence>
<keyword evidence="1" id="KW-1133">Transmembrane helix</keyword>
<keyword evidence="1" id="KW-0812">Transmembrane</keyword>
<organism evidence="2 3">
    <name type="scientific">Streptomyces leeuwenhoekii</name>
    <dbReference type="NCBI Taxonomy" id="1437453"/>
    <lineage>
        <taxon>Bacteria</taxon>
        <taxon>Bacillati</taxon>
        <taxon>Actinomycetota</taxon>
        <taxon>Actinomycetes</taxon>
        <taxon>Kitasatosporales</taxon>
        <taxon>Streptomycetaceae</taxon>
        <taxon>Streptomyces</taxon>
    </lineage>
</organism>
<keyword evidence="3" id="KW-1185">Reference proteome</keyword>
<proteinExistence type="predicted"/>